<reference evidence="1 2" key="1">
    <citation type="submission" date="2019-02" db="EMBL/GenBank/DDBJ databases">
        <title>Shewanella sp. D4-2 isolated from Dokdo Island.</title>
        <authorList>
            <person name="Baek K."/>
        </authorList>
    </citation>
    <scope>NUCLEOTIDE SEQUENCE [LARGE SCALE GENOMIC DNA]</scope>
    <source>
        <strain evidence="1 2">D4-2</strain>
    </source>
</reference>
<dbReference type="AlphaFoldDB" id="A0A411PLK0"/>
<evidence type="ECO:0000313" key="2">
    <source>
        <dbReference type="Proteomes" id="UP000291106"/>
    </source>
</evidence>
<keyword evidence="2" id="KW-1185">Reference proteome</keyword>
<dbReference type="KEGG" id="smai:EXU30_18005"/>
<sequence>MTLHRRSNVVVLNDFFKVIIDISHSFRYITLDIDSVKETKRDFLRS</sequence>
<name>A0A411PLK0_9GAMM</name>
<organism evidence="1 2">
    <name type="scientific">Shewanella maritima</name>
    <dbReference type="NCBI Taxonomy" id="2520507"/>
    <lineage>
        <taxon>Bacteria</taxon>
        <taxon>Pseudomonadati</taxon>
        <taxon>Pseudomonadota</taxon>
        <taxon>Gammaproteobacteria</taxon>
        <taxon>Alteromonadales</taxon>
        <taxon>Shewanellaceae</taxon>
        <taxon>Shewanella</taxon>
    </lineage>
</organism>
<dbReference type="Proteomes" id="UP000291106">
    <property type="component" value="Chromosome"/>
</dbReference>
<gene>
    <name evidence="1" type="ORF">EXU30_18005</name>
</gene>
<accession>A0A411PLK0</accession>
<proteinExistence type="predicted"/>
<evidence type="ECO:0000313" key="1">
    <source>
        <dbReference type="EMBL" id="QBF84354.1"/>
    </source>
</evidence>
<dbReference type="EMBL" id="CP036200">
    <property type="protein sequence ID" value="QBF84354.1"/>
    <property type="molecule type" value="Genomic_DNA"/>
</dbReference>
<protein>
    <submittedName>
        <fullName evidence="1">CRISPR-associated DxTHG motif protein</fullName>
    </submittedName>
</protein>